<dbReference type="KEGG" id="ladl:NCTC12735_00478"/>
<dbReference type="AlphaFoldDB" id="A0A0W0R5A5"/>
<name>A0A0W0R5A5_9GAMM</name>
<dbReference type="InterPro" id="IPR046740">
    <property type="entry name" value="DUF6790"/>
</dbReference>
<evidence type="ECO:0000313" key="4">
    <source>
        <dbReference type="Proteomes" id="UP000054859"/>
    </source>
</evidence>
<dbReference type="EMBL" id="LNKA01000001">
    <property type="protein sequence ID" value="KTC66262.1"/>
    <property type="molecule type" value="Genomic_DNA"/>
</dbReference>
<reference evidence="2 4" key="1">
    <citation type="submission" date="2015-11" db="EMBL/GenBank/DDBJ databases">
        <title>Identification of large and diverse effector repertoires of 38 Legionella species.</title>
        <authorList>
            <person name="Burstein D."/>
            <person name="Amaro F."/>
            <person name="Zusman T."/>
            <person name="Lifshitz Z."/>
            <person name="Cohen O."/>
            <person name="Gilbert J.A."/>
            <person name="Pupko T."/>
            <person name="Shuman H.A."/>
            <person name="Segal G."/>
        </authorList>
    </citation>
    <scope>NUCLEOTIDE SEQUENCE [LARGE SCALE GENOMIC DNA]</scope>
    <source>
        <strain evidence="2 4">1762-AUS-E</strain>
    </source>
</reference>
<evidence type="ECO:0000313" key="2">
    <source>
        <dbReference type="EMBL" id="KTC66262.1"/>
    </source>
</evidence>
<keyword evidence="1" id="KW-0472">Membrane</keyword>
<dbReference type="Proteomes" id="UP000054859">
    <property type="component" value="Unassembled WGS sequence"/>
</dbReference>
<evidence type="ECO:0000313" key="3">
    <source>
        <dbReference type="EMBL" id="VEH84858.1"/>
    </source>
</evidence>
<accession>A0A0W0R5A5</accession>
<dbReference type="Proteomes" id="UP000281170">
    <property type="component" value="Plasmid 9"/>
</dbReference>
<keyword evidence="4" id="KW-1185">Reference proteome</keyword>
<evidence type="ECO:0000256" key="1">
    <source>
        <dbReference type="SAM" id="Phobius"/>
    </source>
</evidence>
<dbReference type="PATRIC" id="fig|45056.6.peg.954"/>
<dbReference type="EMBL" id="LR134418">
    <property type="protein sequence ID" value="VEH84858.1"/>
    <property type="molecule type" value="Genomic_DNA"/>
</dbReference>
<feature type="transmembrane region" description="Helical" evidence="1">
    <location>
        <begin position="6"/>
        <end position="27"/>
    </location>
</feature>
<feature type="transmembrane region" description="Helical" evidence="1">
    <location>
        <begin position="39"/>
        <end position="63"/>
    </location>
</feature>
<gene>
    <name evidence="2" type="ORF">Lade_0920</name>
    <name evidence="3" type="ORF">NCTC12735_00478</name>
</gene>
<organism evidence="2 4">
    <name type="scientific">Legionella adelaidensis</name>
    <dbReference type="NCBI Taxonomy" id="45056"/>
    <lineage>
        <taxon>Bacteria</taxon>
        <taxon>Pseudomonadati</taxon>
        <taxon>Pseudomonadota</taxon>
        <taxon>Gammaproteobacteria</taxon>
        <taxon>Legionellales</taxon>
        <taxon>Legionellaceae</taxon>
        <taxon>Legionella</taxon>
    </lineage>
</organism>
<feature type="transmembrane region" description="Helical" evidence="1">
    <location>
        <begin position="83"/>
        <end position="101"/>
    </location>
</feature>
<feature type="transmembrane region" description="Helical" evidence="1">
    <location>
        <begin position="108"/>
        <end position="127"/>
    </location>
</feature>
<protein>
    <recommendedName>
        <fullName evidence="6">Transmembrane protein</fullName>
    </recommendedName>
</protein>
<keyword evidence="3" id="KW-0614">Plasmid</keyword>
<reference evidence="3 5" key="2">
    <citation type="submission" date="2018-12" db="EMBL/GenBank/DDBJ databases">
        <authorList>
            <consortium name="Pathogen Informatics"/>
        </authorList>
    </citation>
    <scope>NUCLEOTIDE SEQUENCE [LARGE SCALE GENOMIC DNA]</scope>
    <source>
        <strain evidence="3 5">NCTC12735</strain>
        <plasmid evidence="5">9</plasmid>
    </source>
</reference>
<dbReference type="STRING" id="45056.Lade_0920"/>
<dbReference type="OrthoDB" id="281633at2"/>
<keyword evidence="1" id="KW-1133">Transmembrane helix</keyword>
<dbReference type="Pfam" id="PF20589">
    <property type="entry name" value="DUF6790"/>
    <property type="match status" value="1"/>
</dbReference>
<keyword evidence="1" id="KW-0812">Transmembrane</keyword>
<geneLocation type="plasmid" evidence="3 5">
    <name>9</name>
</geneLocation>
<feature type="transmembrane region" description="Helical" evidence="1">
    <location>
        <begin position="139"/>
        <end position="158"/>
    </location>
</feature>
<evidence type="ECO:0000313" key="5">
    <source>
        <dbReference type="Proteomes" id="UP000281170"/>
    </source>
</evidence>
<evidence type="ECO:0008006" key="6">
    <source>
        <dbReference type="Google" id="ProtNLM"/>
    </source>
</evidence>
<sequence length="163" mass="18477">MNAAIGLFFANLGLVLFICSLLFILIHRIINKRLLFSEIAYRWISLMPLGLTAIYAFIMHAFFPVFTAATIGWQDSPFQFEVAMANLAIGVIAILSFKASFDFRLATVIASTCWLWGDAVGHIYQMIVHQNFTIGNAGSWFWMDILVPLLLIISLFRLRVQIK</sequence>
<proteinExistence type="predicted"/>
<dbReference type="RefSeq" id="WP_058461951.1">
    <property type="nucleotide sequence ID" value="NZ_CAAAHS010000002.1"/>
</dbReference>